<reference evidence="2" key="1">
    <citation type="submission" date="2022-06" db="EMBL/GenBank/DDBJ databases">
        <title>Alkalicoccobacillus porphyridii sp. nov., isolated from a marine red alga, Porphyridium purpureum and reclassification of Shouchella plakortidis and Shouchella gibsonii as Alkalicoccobacillus plakortidis comb. nov. and Alkalicoccobacillus gibsonii comb. nov.</title>
        <authorList>
            <person name="Kim K.H."/>
            <person name="Lee J.K."/>
            <person name="Han D.M."/>
            <person name="Baek J.H."/>
            <person name="Jeon C.O."/>
        </authorList>
    </citation>
    <scope>NUCLEOTIDE SEQUENCE</scope>
    <source>
        <strain evidence="2">DSM 19153</strain>
    </source>
</reference>
<keyword evidence="3" id="KW-1185">Reference proteome</keyword>
<comment type="caution">
    <text evidence="2">The sequence shown here is derived from an EMBL/GenBank/DDBJ whole genome shotgun (WGS) entry which is preliminary data.</text>
</comment>
<dbReference type="PANTHER" id="PTHR43236">
    <property type="entry name" value="ANTITOXIN HIGA1"/>
    <property type="match status" value="1"/>
</dbReference>
<dbReference type="EMBL" id="JAMQJY010000001">
    <property type="protein sequence ID" value="MCM2675553.1"/>
    <property type="molecule type" value="Genomic_DNA"/>
</dbReference>
<sequence>MIWIKETVREVTEKYKTTDPFELADHLNVIIVEWSLDEEINGFYHYERRNKYIFLNNSLNETFKRYTLAHELGHSILHPKFNAAKMKEHTLYSQEKIEIEADTFAVELLITDLFLKENQNRISTIKDAALENGVPLELAHLKKV</sequence>
<evidence type="ECO:0000313" key="2">
    <source>
        <dbReference type="EMBL" id="MCM2675553.1"/>
    </source>
</evidence>
<feature type="domain" description="IrrE N-terminal-like" evidence="1">
    <location>
        <begin position="25"/>
        <end position="139"/>
    </location>
</feature>
<dbReference type="Proteomes" id="UP001203665">
    <property type="component" value="Unassembled WGS sequence"/>
</dbReference>
<name>A0ABT0XJK7_9BACI</name>
<gene>
    <name evidence="2" type="ORF">NDM98_08655</name>
</gene>
<dbReference type="RefSeq" id="WP_251606395.1">
    <property type="nucleotide sequence ID" value="NZ_JAMQJY010000001.1"/>
</dbReference>
<dbReference type="PANTHER" id="PTHR43236:SF2">
    <property type="entry name" value="BLL0069 PROTEIN"/>
    <property type="match status" value="1"/>
</dbReference>
<dbReference type="InterPro" id="IPR010359">
    <property type="entry name" value="IrrE_HExxH"/>
</dbReference>
<protein>
    <submittedName>
        <fullName evidence="2">ImmA/IrrE family metallo-endopeptidase</fullName>
    </submittedName>
</protein>
<dbReference type="InterPro" id="IPR052345">
    <property type="entry name" value="Rad_response_metalloprotease"/>
</dbReference>
<dbReference type="Pfam" id="PF06114">
    <property type="entry name" value="Peptidase_M78"/>
    <property type="match status" value="1"/>
</dbReference>
<evidence type="ECO:0000259" key="1">
    <source>
        <dbReference type="Pfam" id="PF06114"/>
    </source>
</evidence>
<dbReference type="Gene3D" id="1.10.10.2910">
    <property type="match status" value="1"/>
</dbReference>
<accession>A0ABT0XJK7</accession>
<evidence type="ECO:0000313" key="3">
    <source>
        <dbReference type="Proteomes" id="UP001203665"/>
    </source>
</evidence>
<organism evidence="2 3">
    <name type="scientific">Alkalicoccobacillus plakortidis</name>
    <dbReference type="NCBI Taxonomy" id="444060"/>
    <lineage>
        <taxon>Bacteria</taxon>
        <taxon>Bacillati</taxon>
        <taxon>Bacillota</taxon>
        <taxon>Bacilli</taxon>
        <taxon>Bacillales</taxon>
        <taxon>Bacillaceae</taxon>
        <taxon>Alkalicoccobacillus</taxon>
    </lineage>
</organism>
<proteinExistence type="predicted"/>